<protein>
    <submittedName>
        <fullName evidence="2">Uncharacterized protein</fullName>
    </submittedName>
</protein>
<evidence type="ECO:0000313" key="2">
    <source>
        <dbReference type="EMBL" id="KAF7636937.1"/>
    </source>
</evidence>
<dbReference type="EMBL" id="JABEBT010000025">
    <property type="protein sequence ID" value="KAF7636937.1"/>
    <property type="molecule type" value="Genomic_DNA"/>
</dbReference>
<reference evidence="2" key="1">
    <citation type="journal article" date="2020" name="Ecol. Evol.">
        <title>Genome structure and content of the rice root-knot nematode (Meloidogyne graminicola).</title>
        <authorList>
            <person name="Phan N.T."/>
            <person name="Danchin E.G.J."/>
            <person name="Klopp C."/>
            <person name="Perfus-Barbeoch L."/>
            <person name="Kozlowski D.K."/>
            <person name="Koutsovoulos G.D."/>
            <person name="Lopez-Roques C."/>
            <person name="Bouchez O."/>
            <person name="Zahm M."/>
            <person name="Besnard G."/>
            <person name="Bellafiore S."/>
        </authorList>
    </citation>
    <scope>NUCLEOTIDE SEQUENCE</scope>
    <source>
        <strain evidence="2">VN-18</strain>
    </source>
</reference>
<evidence type="ECO:0000313" key="3">
    <source>
        <dbReference type="Proteomes" id="UP000605970"/>
    </source>
</evidence>
<gene>
    <name evidence="2" type="ORF">Mgra_00003677</name>
</gene>
<proteinExistence type="predicted"/>
<feature type="coiled-coil region" evidence="1">
    <location>
        <begin position="79"/>
        <end position="106"/>
    </location>
</feature>
<name>A0A8S9ZUR9_9BILA</name>
<sequence>MAGLGGNCSKFIGGAFVEAGKETLKIGEKILDQVQSEVTHLALFQGEHEECLSNLVMSAKVMVGSQQTLTSTVLTNQWLILQKNKLRKMQEEFDSGENEYFSIQEEISALKEELRLKINQKSTKITTPKPSTPKIPKLKLKTSILKPITPKRKGKRLPPSPLPPPKKIPFMDKNKIFYI</sequence>
<dbReference type="Proteomes" id="UP000605970">
    <property type="component" value="Unassembled WGS sequence"/>
</dbReference>
<accession>A0A8S9ZUR9</accession>
<keyword evidence="3" id="KW-1185">Reference proteome</keyword>
<keyword evidence="1" id="KW-0175">Coiled coil</keyword>
<organism evidence="2 3">
    <name type="scientific">Meloidogyne graminicola</name>
    <dbReference type="NCBI Taxonomy" id="189291"/>
    <lineage>
        <taxon>Eukaryota</taxon>
        <taxon>Metazoa</taxon>
        <taxon>Ecdysozoa</taxon>
        <taxon>Nematoda</taxon>
        <taxon>Chromadorea</taxon>
        <taxon>Rhabditida</taxon>
        <taxon>Tylenchina</taxon>
        <taxon>Tylenchomorpha</taxon>
        <taxon>Tylenchoidea</taxon>
        <taxon>Meloidogynidae</taxon>
        <taxon>Meloidogyninae</taxon>
        <taxon>Meloidogyne</taxon>
    </lineage>
</organism>
<evidence type="ECO:0000256" key="1">
    <source>
        <dbReference type="SAM" id="Coils"/>
    </source>
</evidence>
<dbReference type="OrthoDB" id="5903886at2759"/>
<comment type="caution">
    <text evidence="2">The sequence shown here is derived from an EMBL/GenBank/DDBJ whole genome shotgun (WGS) entry which is preliminary data.</text>
</comment>
<dbReference type="AlphaFoldDB" id="A0A8S9ZUR9"/>